<dbReference type="eggNOG" id="COG0667">
    <property type="taxonomic scope" value="Bacteria"/>
</dbReference>
<dbReference type="InterPro" id="IPR023210">
    <property type="entry name" value="NADP_OxRdtase_dom"/>
</dbReference>
<dbReference type="SUPFAM" id="SSF51430">
    <property type="entry name" value="NAD(P)-linked oxidoreductase"/>
    <property type="match status" value="1"/>
</dbReference>
<evidence type="ECO:0000259" key="2">
    <source>
        <dbReference type="Pfam" id="PF00248"/>
    </source>
</evidence>
<dbReference type="PATRIC" id="fig|1246995.3.peg.7805"/>
<organism evidence="3 4">
    <name type="scientific">Actinoplanes friuliensis DSM 7358</name>
    <dbReference type="NCBI Taxonomy" id="1246995"/>
    <lineage>
        <taxon>Bacteria</taxon>
        <taxon>Bacillati</taxon>
        <taxon>Actinomycetota</taxon>
        <taxon>Actinomycetes</taxon>
        <taxon>Micromonosporales</taxon>
        <taxon>Micromonosporaceae</taxon>
        <taxon>Actinoplanes</taxon>
    </lineage>
</organism>
<keyword evidence="4" id="KW-1185">Reference proteome</keyword>
<evidence type="ECO:0000313" key="4">
    <source>
        <dbReference type="Proteomes" id="UP000017746"/>
    </source>
</evidence>
<dbReference type="EMBL" id="CP006272">
    <property type="protein sequence ID" value="AGZ45969.1"/>
    <property type="molecule type" value="Genomic_DNA"/>
</dbReference>
<reference evidence="3 4" key="1">
    <citation type="journal article" date="2014" name="J. Biotechnol.">
        <title>Complete genome sequence of the actinobacterium Actinoplanes friuliensis HAG 010964, producer of the lipopeptide antibiotic friulimycin.</title>
        <authorList>
            <person name="Ruckert C."/>
            <person name="Szczepanowski R."/>
            <person name="Albersmeier A."/>
            <person name="Goesmann A."/>
            <person name="Fischer N."/>
            <person name="Steinkamper A."/>
            <person name="Puhler A."/>
            <person name="Biener R."/>
            <person name="Schwartz D."/>
            <person name="Kalinowski J."/>
        </authorList>
    </citation>
    <scope>NUCLEOTIDE SEQUENCE [LARGE SCALE GENOMIC DNA]</scope>
    <source>
        <strain evidence="3 4">DSM 7358</strain>
    </source>
</reference>
<dbReference type="CDD" id="cd19088">
    <property type="entry name" value="AKR_AKR13B1"/>
    <property type="match status" value="1"/>
</dbReference>
<dbReference type="Pfam" id="PF00248">
    <property type="entry name" value="Aldo_ket_red"/>
    <property type="match status" value="1"/>
</dbReference>
<dbReference type="InterPro" id="IPR020471">
    <property type="entry name" value="AKR"/>
</dbReference>
<name>U5WA03_9ACTN</name>
<dbReference type="PANTHER" id="PTHR43625">
    <property type="entry name" value="AFLATOXIN B1 ALDEHYDE REDUCTASE"/>
    <property type="match status" value="1"/>
</dbReference>
<dbReference type="Proteomes" id="UP000017746">
    <property type="component" value="Chromosome"/>
</dbReference>
<dbReference type="STRING" id="1246995.AFR_38575"/>
<dbReference type="PRINTS" id="PR00069">
    <property type="entry name" value="ALDKETRDTASE"/>
</dbReference>
<dbReference type="HOGENOM" id="CLU_023205_2_1_11"/>
<keyword evidence="1" id="KW-0560">Oxidoreductase</keyword>
<dbReference type="GO" id="GO:0016491">
    <property type="term" value="F:oxidoreductase activity"/>
    <property type="evidence" value="ECO:0007669"/>
    <property type="project" value="UniProtKB-KW"/>
</dbReference>
<dbReference type="AlphaFoldDB" id="U5WA03"/>
<accession>U5WA03</accession>
<dbReference type="Gene3D" id="3.20.20.100">
    <property type="entry name" value="NADP-dependent oxidoreductase domain"/>
    <property type="match status" value="1"/>
</dbReference>
<dbReference type="InterPro" id="IPR050791">
    <property type="entry name" value="Aldo-Keto_reductase"/>
</dbReference>
<gene>
    <name evidence="3" type="ORF">AFR_38575</name>
</gene>
<dbReference type="GO" id="GO:0005737">
    <property type="term" value="C:cytoplasm"/>
    <property type="evidence" value="ECO:0007669"/>
    <property type="project" value="TreeGrafter"/>
</dbReference>
<protein>
    <submittedName>
        <fullName evidence="3">Putative oxidoreductase ydbC</fullName>
    </submittedName>
</protein>
<dbReference type="InterPro" id="IPR036812">
    <property type="entry name" value="NAD(P)_OxRdtase_dom_sf"/>
</dbReference>
<dbReference type="PANTHER" id="PTHR43625:SF40">
    <property type="entry name" value="ALDO-KETO REDUCTASE YAKC [NADP(+)]"/>
    <property type="match status" value="1"/>
</dbReference>
<proteinExistence type="predicted"/>
<dbReference type="KEGG" id="afs:AFR_38575"/>
<evidence type="ECO:0000256" key="1">
    <source>
        <dbReference type="ARBA" id="ARBA00023002"/>
    </source>
</evidence>
<sequence length="285" mass="30737">MVTDDTFPLGDRSVRRIGFGAMQLAGPGAFGPPRDRDTALDVLRKAVELGVNHIDTAQYYGPDVVNDLIRTALSPYPEDLVLVSKVGAARDEAGRWLPALEPEQLRSGVQDNLRSLGVDRLDAVNLRLTDGGDDFDAQLDAMIALRDEGLIAGIGLSNVSREQLVHAVQRTEIVCVQNALNLVERESMALLRECQELGIGFVPFFPLGSAFGGVNRLLTHPDLIDVAARLEALPSQVALAWLLDLAPNVLLIPGTSSASHLADNLAARTVHLDDDARKVLDTITL</sequence>
<dbReference type="NCBIfam" id="NF007695">
    <property type="entry name" value="PRK10376.1"/>
    <property type="match status" value="1"/>
</dbReference>
<evidence type="ECO:0000313" key="3">
    <source>
        <dbReference type="EMBL" id="AGZ45969.1"/>
    </source>
</evidence>
<feature type="domain" description="NADP-dependent oxidoreductase" evidence="2">
    <location>
        <begin position="16"/>
        <end position="281"/>
    </location>
</feature>